<proteinExistence type="inferred from homology"/>
<dbReference type="SUPFAM" id="SSF56849">
    <property type="entry name" value="delta-Endotoxin (insectocide), N-terminal domain"/>
    <property type="match status" value="1"/>
</dbReference>
<organism evidence="6 7">
    <name type="scientific">Bacillus wiedmannii</name>
    <dbReference type="NCBI Taxonomy" id="1890302"/>
    <lineage>
        <taxon>Bacteria</taxon>
        <taxon>Bacillati</taxon>
        <taxon>Bacillota</taxon>
        <taxon>Bacilli</taxon>
        <taxon>Bacillales</taxon>
        <taxon>Bacillaceae</taxon>
        <taxon>Bacillus</taxon>
        <taxon>Bacillus cereus group</taxon>
    </lineage>
</organism>
<accession>A0A2A8BIR8</accession>
<keyword evidence="4" id="KW-0843">Virulence</keyword>
<dbReference type="RefSeq" id="WP_098103092.1">
    <property type="nucleotide sequence ID" value="NZ_NUDL01000080.1"/>
</dbReference>
<gene>
    <name evidence="6" type="ORF">CN611_22580</name>
</gene>
<evidence type="ECO:0000256" key="2">
    <source>
        <dbReference type="ARBA" id="ARBA00022656"/>
    </source>
</evidence>
<dbReference type="EMBL" id="NUDL01000080">
    <property type="protein sequence ID" value="PEM50743.1"/>
    <property type="molecule type" value="Genomic_DNA"/>
</dbReference>
<evidence type="ECO:0000256" key="4">
    <source>
        <dbReference type="ARBA" id="ARBA00023026"/>
    </source>
</evidence>
<comment type="caution">
    <text evidence="6">The sequence shown here is derived from an EMBL/GenBank/DDBJ whole genome shotgun (WGS) entry which is preliminary data.</text>
</comment>
<reference evidence="6 7" key="1">
    <citation type="submission" date="2017-09" db="EMBL/GenBank/DDBJ databases">
        <title>Large-scale bioinformatics analysis of Bacillus genomes uncovers conserved roles of natural products in bacterial physiology.</title>
        <authorList>
            <consortium name="Agbiome Team Llc"/>
            <person name="Bleich R.M."/>
            <person name="Grubbs K.J."/>
            <person name="Santa Maria K.C."/>
            <person name="Allen S.E."/>
            <person name="Farag S."/>
            <person name="Shank E.A."/>
            <person name="Bowers A."/>
        </authorList>
    </citation>
    <scope>NUCLEOTIDE SEQUENCE [LARGE SCALE GENOMIC DNA]</scope>
    <source>
        <strain evidence="6 7">AFS010764</strain>
    </source>
</reference>
<keyword evidence="3" id="KW-0749">Sporulation</keyword>
<evidence type="ECO:0000256" key="1">
    <source>
        <dbReference type="ARBA" id="ARBA00007819"/>
    </source>
</evidence>
<dbReference type="AlphaFoldDB" id="A0A2A8BIR8"/>
<evidence type="ECO:0000313" key="6">
    <source>
        <dbReference type="EMBL" id="PEM50743.1"/>
    </source>
</evidence>
<evidence type="ECO:0000256" key="3">
    <source>
        <dbReference type="ARBA" id="ARBA00022969"/>
    </source>
</evidence>
<dbReference type="Proteomes" id="UP000220621">
    <property type="component" value="Unassembled WGS sequence"/>
</dbReference>
<keyword evidence="2" id="KW-0800">Toxin</keyword>
<sequence>MPPQDENTDWKELIVQMAIDYALPVAGDVITGLISNQFNPQQSNMELMFKNAIEEVCQRVNEIVEDNLLRQYLSDCSHISNQLYVYGQTQDKTVIENVQIESSRLAMRLSDLGQKAAGGFFLASNFHLISLRSLSIIDNSYTGTLKELTREIL</sequence>
<protein>
    <recommendedName>
        <fullName evidence="5">Crystaline entomocidal protoxin</fullName>
    </recommendedName>
</protein>
<dbReference type="InterPro" id="IPR036716">
    <property type="entry name" value="Pest_crys_N_sf"/>
</dbReference>
<evidence type="ECO:0000256" key="5">
    <source>
        <dbReference type="ARBA" id="ARBA00029653"/>
    </source>
</evidence>
<evidence type="ECO:0000313" key="7">
    <source>
        <dbReference type="Proteomes" id="UP000220621"/>
    </source>
</evidence>
<dbReference type="GO" id="GO:0090729">
    <property type="term" value="F:toxin activity"/>
    <property type="evidence" value="ECO:0007669"/>
    <property type="project" value="UniProtKB-KW"/>
</dbReference>
<comment type="similarity">
    <text evidence="1">Belongs to the delta endotoxin family.</text>
</comment>
<name>A0A2A8BIR8_9BACI</name>
<dbReference type="GO" id="GO:0030435">
    <property type="term" value="P:sporulation resulting in formation of a cellular spore"/>
    <property type="evidence" value="ECO:0007669"/>
    <property type="project" value="UniProtKB-KW"/>
</dbReference>